<evidence type="ECO:0000313" key="2">
    <source>
        <dbReference type="Proteomes" id="UP000299102"/>
    </source>
</evidence>
<proteinExistence type="predicted"/>
<dbReference type="Proteomes" id="UP000299102">
    <property type="component" value="Unassembled WGS sequence"/>
</dbReference>
<keyword evidence="2" id="KW-1185">Reference proteome</keyword>
<gene>
    <name evidence="1" type="ORF">EVAR_93935_1</name>
</gene>
<reference evidence="1 2" key="1">
    <citation type="journal article" date="2019" name="Commun. Biol.">
        <title>The bagworm genome reveals a unique fibroin gene that provides high tensile strength.</title>
        <authorList>
            <person name="Kono N."/>
            <person name="Nakamura H."/>
            <person name="Ohtoshi R."/>
            <person name="Tomita M."/>
            <person name="Numata K."/>
            <person name="Arakawa K."/>
        </authorList>
    </citation>
    <scope>NUCLEOTIDE SEQUENCE [LARGE SCALE GENOMIC DNA]</scope>
</reference>
<accession>A0A4C1TP51</accession>
<dbReference type="EMBL" id="BGZK01000074">
    <property type="protein sequence ID" value="GBP15750.1"/>
    <property type="molecule type" value="Genomic_DNA"/>
</dbReference>
<evidence type="ECO:0000313" key="1">
    <source>
        <dbReference type="EMBL" id="GBP15750.1"/>
    </source>
</evidence>
<name>A0A4C1TP51_EUMVA</name>
<sequence length="84" mass="9272">MTTVSKLTGRFHSSSNFYKVLARGISFFPPSSDEEEIWIEPLASCLGEHIKADVVLALMMALVIINEGLPSTRTGPAQRPYYSP</sequence>
<organism evidence="1 2">
    <name type="scientific">Eumeta variegata</name>
    <name type="common">Bagworm moth</name>
    <name type="synonym">Eumeta japonica</name>
    <dbReference type="NCBI Taxonomy" id="151549"/>
    <lineage>
        <taxon>Eukaryota</taxon>
        <taxon>Metazoa</taxon>
        <taxon>Ecdysozoa</taxon>
        <taxon>Arthropoda</taxon>
        <taxon>Hexapoda</taxon>
        <taxon>Insecta</taxon>
        <taxon>Pterygota</taxon>
        <taxon>Neoptera</taxon>
        <taxon>Endopterygota</taxon>
        <taxon>Lepidoptera</taxon>
        <taxon>Glossata</taxon>
        <taxon>Ditrysia</taxon>
        <taxon>Tineoidea</taxon>
        <taxon>Psychidae</taxon>
        <taxon>Oiketicinae</taxon>
        <taxon>Eumeta</taxon>
    </lineage>
</organism>
<dbReference type="AlphaFoldDB" id="A0A4C1TP51"/>
<comment type="caution">
    <text evidence="1">The sequence shown here is derived from an EMBL/GenBank/DDBJ whole genome shotgun (WGS) entry which is preliminary data.</text>
</comment>
<protein>
    <submittedName>
        <fullName evidence="1">Uncharacterized protein</fullName>
    </submittedName>
</protein>